<dbReference type="AlphaFoldDB" id="A0A8H2W533"/>
<keyword evidence="3" id="KW-1185">Reference proteome</keyword>
<organism evidence="2 3">
    <name type="scientific">Sclerotinia trifoliorum</name>
    <dbReference type="NCBI Taxonomy" id="28548"/>
    <lineage>
        <taxon>Eukaryota</taxon>
        <taxon>Fungi</taxon>
        <taxon>Dikarya</taxon>
        <taxon>Ascomycota</taxon>
        <taxon>Pezizomycotina</taxon>
        <taxon>Leotiomycetes</taxon>
        <taxon>Helotiales</taxon>
        <taxon>Sclerotiniaceae</taxon>
        <taxon>Sclerotinia</taxon>
    </lineage>
</organism>
<dbReference type="OrthoDB" id="3522266at2759"/>
<feature type="region of interest" description="Disordered" evidence="1">
    <location>
        <begin position="1"/>
        <end position="56"/>
    </location>
</feature>
<evidence type="ECO:0000313" key="3">
    <source>
        <dbReference type="Proteomes" id="UP000624404"/>
    </source>
</evidence>
<feature type="compositionally biased region" description="Basic and acidic residues" evidence="1">
    <location>
        <begin position="37"/>
        <end position="47"/>
    </location>
</feature>
<feature type="compositionally biased region" description="Basic and acidic residues" evidence="1">
    <location>
        <begin position="17"/>
        <end position="28"/>
    </location>
</feature>
<evidence type="ECO:0000256" key="1">
    <source>
        <dbReference type="SAM" id="MobiDB-lite"/>
    </source>
</evidence>
<feature type="compositionally biased region" description="Basic residues" evidence="1">
    <location>
        <begin position="1"/>
        <end position="11"/>
    </location>
</feature>
<dbReference type="EMBL" id="CAJHIA010000036">
    <property type="protein sequence ID" value="CAD6453842.1"/>
    <property type="molecule type" value="Genomic_DNA"/>
</dbReference>
<name>A0A8H2W533_9HELO</name>
<evidence type="ECO:0000313" key="2">
    <source>
        <dbReference type="EMBL" id="CAD6453842.1"/>
    </source>
</evidence>
<dbReference type="Proteomes" id="UP000624404">
    <property type="component" value="Unassembled WGS sequence"/>
</dbReference>
<comment type="caution">
    <text evidence="2">The sequence shown here is derived from an EMBL/GenBank/DDBJ whole genome shotgun (WGS) entry which is preliminary data.</text>
</comment>
<proteinExistence type="predicted"/>
<sequence>MGKHLKNRRQSASKSKQQREKSRDKRTPQELTAHSNRSNDETHEHKIIAQPGTGSISREQGFEEVEAVHAESTMVEGRYTEADNESILAQWDFADDNPLFEATEEVFQDTEKRALSTTISPDPLLFDHMGASFPISGYMTATPQTATYSTFPSYNVAHVRNPYQITNTFPITTIHSQQAMTLEDVPITNQFQLSRWLYENRVQEMTFAERLVRRNYDL</sequence>
<reference evidence="2" key="1">
    <citation type="submission" date="2020-10" db="EMBL/GenBank/DDBJ databases">
        <authorList>
            <person name="Kusch S."/>
        </authorList>
    </citation>
    <scope>NUCLEOTIDE SEQUENCE</scope>
    <source>
        <strain evidence="2">SwB9</strain>
    </source>
</reference>
<gene>
    <name evidence="2" type="ORF">SCLTRI_LOCUS10023</name>
</gene>
<accession>A0A8H2W533</accession>
<protein>
    <submittedName>
        <fullName evidence="2">4102b9e5-a3b5-4237-83ab-c22fbf43df5a</fullName>
    </submittedName>
</protein>